<dbReference type="GO" id="GO:0005829">
    <property type="term" value="C:cytosol"/>
    <property type="evidence" value="ECO:0007669"/>
    <property type="project" value="TreeGrafter"/>
</dbReference>
<dbReference type="PANTHER" id="PTHR11365:SF23">
    <property type="entry name" value="HYPOTHETICAL 5-OXOPROLINASE (EUROFUNG)-RELATED"/>
    <property type="match status" value="1"/>
</dbReference>
<dbReference type="Pfam" id="PF02538">
    <property type="entry name" value="Hydantoinase_B"/>
    <property type="match status" value="1"/>
</dbReference>
<dbReference type="InterPro" id="IPR045079">
    <property type="entry name" value="Oxoprolinase-like"/>
</dbReference>
<dbReference type="GO" id="GO:0017168">
    <property type="term" value="F:5-oxoprolinase (ATP-hydrolyzing) activity"/>
    <property type="evidence" value="ECO:0007669"/>
    <property type="project" value="TreeGrafter"/>
</dbReference>
<dbReference type="InterPro" id="IPR003692">
    <property type="entry name" value="Hydantoinase_B"/>
</dbReference>
<accession>A0A932MNE1</accession>
<dbReference type="GO" id="GO:0006749">
    <property type="term" value="P:glutathione metabolic process"/>
    <property type="evidence" value="ECO:0007669"/>
    <property type="project" value="TreeGrafter"/>
</dbReference>
<evidence type="ECO:0000256" key="1">
    <source>
        <dbReference type="SAM" id="MobiDB-lite"/>
    </source>
</evidence>
<evidence type="ECO:0000313" key="4">
    <source>
        <dbReference type="Proteomes" id="UP000782312"/>
    </source>
</evidence>
<protein>
    <submittedName>
        <fullName evidence="3">Hydantoinase B/oxoprolinase family protein</fullName>
    </submittedName>
</protein>
<feature type="domain" description="Hydantoinase B/oxoprolinase" evidence="2">
    <location>
        <begin position="4"/>
        <end position="523"/>
    </location>
</feature>
<proteinExistence type="predicted"/>
<reference evidence="3" key="1">
    <citation type="submission" date="2020-07" db="EMBL/GenBank/DDBJ databases">
        <title>Huge and variable diversity of episymbiotic CPR bacteria and DPANN archaea in groundwater ecosystems.</title>
        <authorList>
            <person name="He C.Y."/>
            <person name="Keren R."/>
            <person name="Whittaker M."/>
            <person name="Farag I.F."/>
            <person name="Doudna J."/>
            <person name="Cate J.H.D."/>
            <person name="Banfield J.F."/>
        </authorList>
    </citation>
    <scope>NUCLEOTIDE SEQUENCE</scope>
    <source>
        <strain evidence="3">NC_groundwater_763_Ag_S-0.2um_68_21</strain>
    </source>
</reference>
<evidence type="ECO:0000313" key="3">
    <source>
        <dbReference type="EMBL" id="MBI3129264.1"/>
    </source>
</evidence>
<name>A0A932MNE1_UNCTE</name>
<feature type="region of interest" description="Disordered" evidence="1">
    <location>
        <begin position="512"/>
        <end position="541"/>
    </location>
</feature>
<dbReference type="PANTHER" id="PTHR11365">
    <property type="entry name" value="5-OXOPROLINASE RELATED"/>
    <property type="match status" value="1"/>
</dbReference>
<dbReference type="Proteomes" id="UP000782312">
    <property type="component" value="Unassembled WGS sequence"/>
</dbReference>
<sequence length="541" mass="57762">MSPDPILLEVFRSLFFSASEEMGVALCRSSFSPNIKERRDYSCALFDAEGRMAAQAAHLPAHLGSMPMSVEYVIGRMRLDPGDMVALNDPFHGGNHLPDITLIAPVYAGKRLVYYAANRAHHADVGGSAPGSMSITTEIFQDGVVIPPVRLVRGGKVEEDVLALILANVRTPEEREGDLSAQIAANRVGERRLLEIIGRHGLPAALRYTRELQAYAERMTRAAIRSIPDGAYRFEDFMDDDGAGSGPVPIRVEVTVKGDRLRVDFTGSAPQTRGSVNAVESIARTAAYYAVRCLVPYDIPNNAGCMDPIEVIAPPGTVVNSVFPAAVAGGNVETSQRMVDVVLGALAQACPGIVPAASCGTMNNLSIGGLDPRRGHRGGKSYAYYETTGGGMGGGPLGPGEDAIHTHLTNTMNTPVEALEHAYPFRVRRYTVRRGSGGRGLHRGGDGIVREIELRADATVSFMTERRVLAPYPLKGGRPGATGRNSLLRGGKAIRLPGKARVEARAGDVIRIETPGGGGWGRPGKKDKASLKGNRGRDKNP</sequence>
<organism evidence="3 4">
    <name type="scientific">Tectimicrobiota bacterium</name>
    <dbReference type="NCBI Taxonomy" id="2528274"/>
    <lineage>
        <taxon>Bacteria</taxon>
        <taxon>Pseudomonadati</taxon>
        <taxon>Nitrospinota/Tectimicrobiota group</taxon>
        <taxon>Candidatus Tectimicrobiota</taxon>
    </lineage>
</organism>
<gene>
    <name evidence="3" type="ORF">HYZ11_16775</name>
</gene>
<comment type="caution">
    <text evidence="3">The sequence shown here is derived from an EMBL/GenBank/DDBJ whole genome shotgun (WGS) entry which is preliminary data.</text>
</comment>
<evidence type="ECO:0000259" key="2">
    <source>
        <dbReference type="Pfam" id="PF02538"/>
    </source>
</evidence>
<dbReference type="EMBL" id="JACPUR010000039">
    <property type="protein sequence ID" value="MBI3129264.1"/>
    <property type="molecule type" value="Genomic_DNA"/>
</dbReference>
<dbReference type="AlphaFoldDB" id="A0A932MNE1"/>
<feature type="compositionally biased region" description="Basic and acidic residues" evidence="1">
    <location>
        <begin position="524"/>
        <end position="541"/>
    </location>
</feature>